<dbReference type="GO" id="GO:0016020">
    <property type="term" value="C:membrane"/>
    <property type="evidence" value="ECO:0007669"/>
    <property type="project" value="UniProtKB-SubCell"/>
</dbReference>
<keyword evidence="15" id="KW-1185">Reference proteome</keyword>
<keyword evidence="10 12" id="KW-1133">Transmembrane helix</keyword>
<name>A0A9Q0IG24_9TELE</name>
<evidence type="ECO:0000313" key="15">
    <source>
        <dbReference type="Proteomes" id="UP001148018"/>
    </source>
</evidence>
<sequence length="277" mass="30436">MSDLPVHPLVLIGVGSSFAFSGLFYNLYQAKKEELRKLQEIPLFKPDQHLFKLLKATPHKRFQYIAVEGLVQPDGEPLASRFVPRCFGVVQKISEEEHWEYWNALNNTWNSRRANRQQTNNTVPFSLVEPGGYTTTSDVFVKVHNPLGATGLDLERVHHRVRRAAEGGLTGAVLQGLSGERAVAKEEVEELLRVGATVTGFGELVLEAEAGSGGTAMRLQAPHDGRPYVLVATDHRSYMARHESSASLWKTLAVACGAAGCSILAGTAYGLLKKRDD</sequence>
<evidence type="ECO:0000256" key="11">
    <source>
        <dbReference type="ARBA" id="ARBA00023136"/>
    </source>
</evidence>
<organism evidence="14 15">
    <name type="scientific">Muraenolepis orangiensis</name>
    <name type="common">Patagonian moray cod</name>
    <dbReference type="NCBI Taxonomy" id="630683"/>
    <lineage>
        <taxon>Eukaryota</taxon>
        <taxon>Metazoa</taxon>
        <taxon>Chordata</taxon>
        <taxon>Craniata</taxon>
        <taxon>Vertebrata</taxon>
        <taxon>Euteleostomi</taxon>
        <taxon>Actinopterygii</taxon>
        <taxon>Neopterygii</taxon>
        <taxon>Teleostei</taxon>
        <taxon>Neoteleostei</taxon>
        <taxon>Acanthomorphata</taxon>
        <taxon>Zeiogadaria</taxon>
        <taxon>Gadariae</taxon>
        <taxon>Gadiformes</taxon>
        <taxon>Muraenolepidoidei</taxon>
        <taxon>Muraenolepididae</taxon>
        <taxon>Muraenolepis</taxon>
    </lineage>
</organism>
<keyword evidence="7" id="KW-0863">Zinc-finger</keyword>
<evidence type="ECO:0000256" key="8">
    <source>
        <dbReference type="ARBA" id="ARBA00022786"/>
    </source>
</evidence>
<dbReference type="InterPro" id="IPR051652">
    <property type="entry name" value="MDM2_MDM4_MUL1"/>
</dbReference>
<dbReference type="Pfam" id="PF12483">
    <property type="entry name" value="GIDE"/>
    <property type="match status" value="1"/>
</dbReference>
<gene>
    <name evidence="14" type="ORF">NHX12_004994</name>
</gene>
<dbReference type="PANTHER" id="PTHR12183:SF36">
    <property type="entry name" value="RING-TYPE E3 UBIQUITIN TRANSFERASE"/>
    <property type="match status" value="1"/>
</dbReference>
<proteinExistence type="predicted"/>
<evidence type="ECO:0000256" key="4">
    <source>
        <dbReference type="ARBA" id="ARBA00022679"/>
    </source>
</evidence>
<evidence type="ECO:0000313" key="14">
    <source>
        <dbReference type="EMBL" id="KAJ3595691.1"/>
    </source>
</evidence>
<evidence type="ECO:0000259" key="13">
    <source>
        <dbReference type="Pfam" id="PF12483"/>
    </source>
</evidence>
<comment type="subcellular location">
    <subcellularLocation>
        <location evidence="2">Membrane</location>
        <topology evidence="2">Multi-pass membrane protein</topology>
    </subcellularLocation>
</comment>
<evidence type="ECO:0000256" key="6">
    <source>
        <dbReference type="ARBA" id="ARBA00022723"/>
    </source>
</evidence>
<evidence type="ECO:0000256" key="7">
    <source>
        <dbReference type="ARBA" id="ARBA00022771"/>
    </source>
</evidence>
<dbReference type="PANTHER" id="PTHR12183">
    <property type="entry name" value="MITOCHONDRIAL UBIQUITIN LIGASE ACTIVATOR OF NFKB 1"/>
    <property type="match status" value="1"/>
</dbReference>
<dbReference type="AlphaFoldDB" id="A0A9Q0IG24"/>
<protein>
    <recommendedName>
        <fullName evidence="3">RING-type E3 ubiquitin transferase</fullName>
        <ecNumber evidence="3">2.3.2.27</ecNumber>
    </recommendedName>
</protein>
<dbReference type="GO" id="GO:0061630">
    <property type="term" value="F:ubiquitin protein ligase activity"/>
    <property type="evidence" value="ECO:0007669"/>
    <property type="project" value="UniProtKB-EC"/>
</dbReference>
<feature type="transmembrane region" description="Helical" evidence="12">
    <location>
        <begin position="248"/>
        <end position="272"/>
    </location>
</feature>
<reference evidence="14" key="1">
    <citation type="submission" date="2022-07" db="EMBL/GenBank/DDBJ databases">
        <title>Chromosome-level genome of Muraenolepis orangiensis.</title>
        <authorList>
            <person name="Kim J."/>
        </authorList>
    </citation>
    <scope>NUCLEOTIDE SEQUENCE</scope>
    <source>
        <strain evidence="14">KU_S4_2022</strain>
        <tissue evidence="14">Muscle</tissue>
    </source>
</reference>
<comment type="catalytic activity">
    <reaction evidence="1">
        <text>S-ubiquitinyl-[E2 ubiquitin-conjugating enzyme]-L-cysteine + [acceptor protein]-L-lysine = [E2 ubiquitin-conjugating enzyme]-L-cysteine + N(6)-ubiquitinyl-[acceptor protein]-L-lysine.</text>
        <dbReference type="EC" id="2.3.2.27"/>
    </reaction>
</comment>
<comment type="caution">
    <text evidence="14">The sequence shown here is derived from an EMBL/GenBank/DDBJ whole genome shotgun (WGS) entry which is preliminary data.</text>
</comment>
<evidence type="ECO:0000256" key="10">
    <source>
        <dbReference type="ARBA" id="ARBA00022989"/>
    </source>
</evidence>
<dbReference type="Proteomes" id="UP001148018">
    <property type="component" value="Unassembled WGS sequence"/>
</dbReference>
<evidence type="ECO:0000256" key="9">
    <source>
        <dbReference type="ARBA" id="ARBA00022833"/>
    </source>
</evidence>
<keyword evidence="9" id="KW-0862">Zinc</keyword>
<evidence type="ECO:0000256" key="3">
    <source>
        <dbReference type="ARBA" id="ARBA00012483"/>
    </source>
</evidence>
<dbReference type="EMBL" id="JANIIK010000111">
    <property type="protein sequence ID" value="KAJ3595691.1"/>
    <property type="molecule type" value="Genomic_DNA"/>
</dbReference>
<keyword evidence="4" id="KW-0808">Transferase</keyword>
<evidence type="ECO:0000256" key="5">
    <source>
        <dbReference type="ARBA" id="ARBA00022692"/>
    </source>
</evidence>
<accession>A0A9Q0IG24</accession>
<dbReference type="GO" id="GO:0016567">
    <property type="term" value="P:protein ubiquitination"/>
    <property type="evidence" value="ECO:0007669"/>
    <property type="project" value="InterPro"/>
</dbReference>
<feature type="transmembrane region" description="Helical" evidence="12">
    <location>
        <begin position="6"/>
        <end position="28"/>
    </location>
</feature>
<keyword evidence="8" id="KW-0833">Ubl conjugation pathway</keyword>
<keyword evidence="11 12" id="KW-0472">Membrane</keyword>
<evidence type="ECO:0000256" key="1">
    <source>
        <dbReference type="ARBA" id="ARBA00000900"/>
    </source>
</evidence>
<evidence type="ECO:0000256" key="12">
    <source>
        <dbReference type="SAM" id="Phobius"/>
    </source>
</evidence>
<keyword evidence="6" id="KW-0479">Metal-binding</keyword>
<evidence type="ECO:0000256" key="2">
    <source>
        <dbReference type="ARBA" id="ARBA00004141"/>
    </source>
</evidence>
<dbReference type="GO" id="GO:0008270">
    <property type="term" value="F:zinc ion binding"/>
    <property type="evidence" value="ECO:0007669"/>
    <property type="project" value="UniProtKB-KW"/>
</dbReference>
<feature type="domain" description="E3 Ubiquitin ligase MUL1-like" evidence="13">
    <location>
        <begin position="102"/>
        <end position="260"/>
    </location>
</feature>
<dbReference type="EC" id="2.3.2.27" evidence="3"/>
<dbReference type="OrthoDB" id="66726at2759"/>
<keyword evidence="5 12" id="KW-0812">Transmembrane</keyword>
<dbReference type="InterPro" id="IPR022170">
    <property type="entry name" value="MUL1-like"/>
</dbReference>